<keyword evidence="3" id="KW-0479">Metal-binding</keyword>
<reference evidence="7 8" key="1">
    <citation type="submission" date="2019-07" db="EMBL/GenBank/DDBJ databases">
        <title>Whole genome shotgun sequence of Adhaeribacter aerolatus NBRC 106133.</title>
        <authorList>
            <person name="Hosoyama A."/>
            <person name="Uohara A."/>
            <person name="Ohji S."/>
            <person name="Ichikawa N."/>
        </authorList>
    </citation>
    <scope>NUCLEOTIDE SEQUENCE [LARGE SCALE GENOMIC DNA]</scope>
    <source>
        <strain evidence="7 8">NBRC 106133</strain>
    </source>
</reference>
<dbReference type="PANTHER" id="PTHR34990">
    <property type="entry name" value="UDP-2,3-DIACYLGLUCOSAMINE HYDROLASE-RELATED"/>
    <property type="match status" value="1"/>
</dbReference>
<dbReference type="InterPro" id="IPR043461">
    <property type="entry name" value="LpxH-like"/>
</dbReference>
<sequence length="507" mass="57128">MKRLQPIPPNYLPYYDELYVISDLHLGGQTGFQIFDAGASLQKFVEQLRDKAPEKAIALLINGDLVDFLAEKPALPFDPIDAISKLDRIMKDPAFEMVWLALQQFVVVSNRFLIINLGNHDLELALPWVRTHLLHKLAPENEAARSRITLSFEGTGYACRVGAAQVLCVHGNEVDEWNIADYETIRRLGRDILQGRPVENWIPNAGTQLVIQIMNELKSQYPFIDLLKPEAQAVLPTLLALAPEQGDNLNAIAATARRLLWDKIKVATGFLGREEEFISPNTQTYPDSFPFLPAGTDNSLGYGSAIKDNEAYAANLLAETEMRLQTNVSPAALIQQELRGRNLGVSSALFKFIRGEDRSEILREALEKLQEDRSFDLKTPDETFRRLDDLIGDNFDFIISGHTHLERALPRGHKKGWYYNSGTWVRLIKLEKAALQSQELFGQLFNAFKTGNQEALAPYIIRRLTVIAITTEGQQTIGKMLRVNPVPGKNFITEVPESIFKTVNYKN</sequence>
<evidence type="ECO:0000256" key="2">
    <source>
        <dbReference type="ARBA" id="ARBA00022519"/>
    </source>
</evidence>
<dbReference type="OrthoDB" id="8241491at2"/>
<evidence type="ECO:0000256" key="5">
    <source>
        <dbReference type="ARBA" id="ARBA00023211"/>
    </source>
</evidence>
<evidence type="ECO:0000259" key="6">
    <source>
        <dbReference type="Pfam" id="PF00149"/>
    </source>
</evidence>
<keyword evidence="8" id="KW-1185">Reference proteome</keyword>
<protein>
    <recommendedName>
        <fullName evidence="6">Calcineurin-like phosphoesterase domain-containing protein</fullName>
    </recommendedName>
</protein>
<evidence type="ECO:0000313" key="8">
    <source>
        <dbReference type="Proteomes" id="UP000321532"/>
    </source>
</evidence>
<keyword evidence="4" id="KW-0472">Membrane</keyword>
<dbReference type="SUPFAM" id="SSF56300">
    <property type="entry name" value="Metallo-dependent phosphatases"/>
    <property type="match status" value="2"/>
</dbReference>
<dbReference type="RefSeq" id="WP_146898243.1">
    <property type="nucleotide sequence ID" value="NZ_BJYS01000019.1"/>
</dbReference>
<dbReference type="GO" id="GO:0046872">
    <property type="term" value="F:metal ion binding"/>
    <property type="evidence" value="ECO:0007669"/>
    <property type="project" value="UniProtKB-KW"/>
</dbReference>
<keyword evidence="2" id="KW-0997">Cell inner membrane</keyword>
<evidence type="ECO:0000256" key="4">
    <source>
        <dbReference type="ARBA" id="ARBA00023136"/>
    </source>
</evidence>
<dbReference type="InterPro" id="IPR004843">
    <property type="entry name" value="Calcineurin-like_PHP"/>
</dbReference>
<organism evidence="7 8">
    <name type="scientific">Adhaeribacter aerolatus</name>
    <dbReference type="NCBI Taxonomy" id="670289"/>
    <lineage>
        <taxon>Bacteria</taxon>
        <taxon>Pseudomonadati</taxon>
        <taxon>Bacteroidota</taxon>
        <taxon>Cytophagia</taxon>
        <taxon>Cytophagales</taxon>
        <taxon>Hymenobacteraceae</taxon>
        <taxon>Adhaeribacter</taxon>
    </lineage>
</organism>
<gene>
    <name evidence="7" type="ORF">AAE02nite_26460</name>
</gene>
<comment type="caution">
    <text evidence="7">The sequence shown here is derived from an EMBL/GenBank/DDBJ whole genome shotgun (WGS) entry which is preliminary data.</text>
</comment>
<evidence type="ECO:0000256" key="1">
    <source>
        <dbReference type="ARBA" id="ARBA00022475"/>
    </source>
</evidence>
<dbReference type="GO" id="GO:0008758">
    <property type="term" value="F:UDP-2,3-diacylglucosamine hydrolase activity"/>
    <property type="evidence" value="ECO:0007669"/>
    <property type="project" value="TreeGrafter"/>
</dbReference>
<keyword evidence="5" id="KW-0464">Manganese</keyword>
<dbReference type="AlphaFoldDB" id="A0A512AZ35"/>
<dbReference type="GO" id="GO:0009245">
    <property type="term" value="P:lipid A biosynthetic process"/>
    <property type="evidence" value="ECO:0007669"/>
    <property type="project" value="TreeGrafter"/>
</dbReference>
<dbReference type="InterPro" id="IPR029052">
    <property type="entry name" value="Metallo-depent_PP-like"/>
</dbReference>
<dbReference type="GO" id="GO:0016020">
    <property type="term" value="C:membrane"/>
    <property type="evidence" value="ECO:0007669"/>
    <property type="project" value="GOC"/>
</dbReference>
<name>A0A512AZ35_9BACT</name>
<dbReference type="Pfam" id="PF00149">
    <property type="entry name" value="Metallophos"/>
    <property type="match status" value="1"/>
</dbReference>
<feature type="domain" description="Calcineurin-like phosphoesterase" evidence="6">
    <location>
        <begin position="19"/>
        <end position="204"/>
    </location>
</feature>
<evidence type="ECO:0000313" key="7">
    <source>
        <dbReference type="EMBL" id="GEO04982.1"/>
    </source>
</evidence>
<proteinExistence type="predicted"/>
<accession>A0A512AZ35</accession>
<dbReference type="Proteomes" id="UP000321532">
    <property type="component" value="Unassembled WGS sequence"/>
</dbReference>
<evidence type="ECO:0000256" key="3">
    <source>
        <dbReference type="ARBA" id="ARBA00022723"/>
    </source>
</evidence>
<keyword evidence="1" id="KW-1003">Cell membrane</keyword>
<dbReference type="EMBL" id="BJYS01000019">
    <property type="protein sequence ID" value="GEO04982.1"/>
    <property type="molecule type" value="Genomic_DNA"/>
</dbReference>
<dbReference type="PANTHER" id="PTHR34990:SF2">
    <property type="entry name" value="BLL8164 PROTEIN"/>
    <property type="match status" value="1"/>
</dbReference>